<dbReference type="SMR" id="A0A1W5XGK6"/>
<keyword evidence="1" id="KW-0732">Signal</keyword>
<feature type="chain" id="PRO_5012868156" evidence="1">
    <location>
        <begin position="21"/>
        <end position="126"/>
    </location>
</feature>
<proteinExistence type="evidence at transcript level"/>
<dbReference type="SUPFAM" id="SSF47565">
    <property type="entry name" value="Insect pheromone/odorant-binding proteins"/>
    <property type="match status" value="1"/>
</dbReference>
<dbReference type="Pfam" id="PF01395">
    <property type="entry name" value="PBP_GOBP"/>
    <property type="match status" value="1"/>
</dbReference>
<evidence type="ECO:0000256" key="1">
    <source>
        <dbReference type="SAM" id="SignalP"/>
    </source>
</evidence>
<sequence>MIVPTIVILVAVILVMDVDADLTDKLRQKLDLPEVQKCITSTGYIPKGPPEGPSQEFTPEQLCFFKCIMEEKGLLDSTGNIIQDELNNVPLPIPDDKKNEIKKCAAGAGKIESCEDIQKLLSCLPM</sequence>
<dbReference type="CDD" id="cd23992">
    <property type="entry name" value="PBP_GOBP"/>
    <property type="match status" value="1"/>
</dbReference>
<dbReference type="InterPro" id="IPR036728">
    <property type="entry name" value="PBP_GOBP_sf"/>
</dbReference>
<dbReference type="Gene3D" id="1.10.238.20">
    <property type="entry name" value="Pheromone/general odorant binding protein domain"/>
    <property type="match status" value="1"/>
</dbReference>
<organism evidence="2">
    <name type="scientific">Anoplophora glabripennis</name>
    <name type="common">Asian longhorn beetle</name>
    <name type="synonym">Anoplophora nobilis</name>
    <dbReference type="NCBI Taxonomy" id="217634"/>
    <lineage>
        <taxon>Eukaryota</taxon>
        <taxon>Metazoa</taxon>
        <taxon>Ecdysozoa</taxon>
        <taxon>Arthropoda</taxon>
        <taxon>Hexapoda</taxon>
        <taxon>Insecta</taxon>
        <taxon>Pterygota</taxon>
        <taxon>Neoptera</taxon>
        <taxon>Endopterygota</taxon>
        <taxon>Coleoptera</taxon>
        <taxon>Polyphaga</taxon>
        <taxon>Cucujiformia</taxon>
        <taxon>Chrysomeloidea</taxon>
        <taxon>Cerambycidae</taxon>
        <taxon>Lamiinae</taxon>
        <taxon>Lamiini</taxon>
        <taxon>Anoplophora</taxon>
    </lineage>
</organism>
<name>A0A1W5XGK6_ANOGL</name>
<dbReference type="AlphaFoldDB" id="A0A1W5XGK6"/>
<protein>
    <submittedName>
        <fullName evidence="2">Odorant binding protein 13</fullName>
    </submittedName>
</protein>
<evidence type="ECO:0000313" key="2">
    <source>
        <dbReference type="EMBL" id="ARH65468.1"/>
    </source>
</evidence>
<dbReference type="GO" id="GO:0005549">
    <property type="term" value="F:odorant binding"/>
    <property type="evidence" value="ECO:0007669"/>
    <property type="project" value="InterPro"/>
</dbReference>
<feature type="signal peptide" evidence="1">
    <location>
        <begin position="1"/>
        <end position="20"/>
    </location>
</feature>
<dbReference type="EMBL" id="KX890110">
    <property type="protein sequence ID" value="ARH65468.1"/>
    <property type="molecule type" value="mRNA"/>
</dbReference>
<dbReference type="InterPro" id="IPR006170">
    <property type="entry name" value="PBP/GOBP"/>
</dbReference>
<accession>A0A1W5XGK6</accession>
<reference evidence="2" key="1">
    <citation type="submission" date="2016-09" db="EMBL/GenBank/DDBJ databases">
        <title>Identification of putative odorant binding protein genes from the Anoplophora nobilis via an antennal transcriptome analysis.</title>
        <authorList>
            <person name="Li G.-W."/>
            <person name="Chen X.-L."/>
            <person name="Shang T.-C."/>
        </authorList>
    </citation>
    <scope>NUCLEOTIDE SEQUENCE</scope>
</reference>